<organism evidence="3 4">
    <name type="scientific">Legionella jordanis</name>
    <dbReference type="NCBI Taxonomy" id="456"/>
    <lineage>
        <taxon>Bacteria</taxon>
        <taxon>Pseudomonadati</taxon>
        <taxon>Pseudomonadota</taxon>
        <taxon>Gammaproteobacteria</taxon>
        <taxon>Legionellales</taxon>
        <taxon>Legionellaceae</taxon>
        <taxon>Legionella</taxon>
    </lineage>
</organism>
<feature type="transmembrane region" description="Helical" evidence="1">
    <location>
        <begin position="87"/>
        <end position="109"/>
    </location>
</feature>
<dbReference type="PATRIC" id="fig|456.5.peg.562"/>
<gene>
    <name evidence="3" type="ORF">Ljor_0532</name>
</gene>
<comment type="caution">
    <text evidence="3">The sequence shown here is derived from an EMBL/GenBank/DDBJ whole genome shotgun (WGS) entry which is preliminary data.</text>
</comment>
<accession>A0A0W0V7V5</accession>
<dbReference type="InterPro" id="IPR036938">
    <property type="entry name" value="PAP2/HPO_sf"/>
</dbReference>
<dbReference type="OrthoDB" id="9780507at2"/>
<keyword evidence="1" id="KW-1133">Transmembrane helix</keyword>
<sequence length="214" mass="24393">MPLIRNIKFLRNSLYGFLVCSLLVMLSYSYLDQAIVHWINQLNIPLLKIPIVLIHFPDLLTVLSLLFVLYVLLFLNYKELNKTYLKLGLAISLSIYSSLLLSKISKLFFGRPGLHFWMEQQFAPGAYRFHWFEGYYVRFQSFPSGHTAVTFAVLSVLWFIYPKCRALALLVGVAIIFGLIASNNHFLADCLAGAYLGIVLGYISTVFFGFVTAK</sequence>
<evidence type="ECO:0000256" key="1">
    <source>
        <dbReference type="SAM" id="Phobius"/>
    </source>
</evidence>
<protein>
    <submittedName>
        <fullName evidence="3">PAP2 superfamily protein</fullName>
    </submittedName>
</protein>
<keyword evidence="1" id="KW-0812">Transmembrane</keyword>
<feature type="transmembrane region" description="Helical" evidence="1">
    <location>
        <begin position="12"/>
        <end position="31"/>
    </location>
</feature>
<dbReference type="SUPFAM" id="SSF48317">
    <property type="entry name" value="Acid phosphatase/Vanadium-dependent haloperoxidase"/>
    <property type="match status" value="1"/>
</dbReference>
<reference evidence="3 4" key="1">
    <citation type="submission" date="2015-11" db="EMBL/GenBank/DDBJ databases">
        <title>Genomic analysis of 38 Legionella species identifies large and diverse effector repertoires.</title>
        <authorList>
            <person name="Burstein D."/>
            <person name="Amaro F."/>
            <person name="Zusman T."/>
            <person name="Lifshitz Z."/>
            <person name="Cohen O."/>
            <person name="Gilbert J.A."/>
            <person name="Pupko T."/>
            <person name="Shuman H.A."/>
            <person name="Segal G."/>
        </authorList>
    </citation>
    <scope>NUCLEOTIDE SEQUENCE [LARGE SCALE GENOMIC DNA]</scope>
    <source>
        <strain evidence="3 4">BL-540</strain>
    </source>
</reference>
<keyword evidence="4" id="KW-1185">Reference proteome</keyword>
<evidence type="ECO:0000313" key="4">
    <source>
        <dbReference type="Proteomes" id="UP000055035"/>
    </source>
</evidence>
<evidence type="ECO:0000259" key="2">
    <source>
        <dbReference type="SMART" id="SM00014"/>
    </source>
</evidence>
<dbReference type="EMBL" id="LNYJ01000011">
    <property type="protein sequence ID" value="KTD16226.1"/>
    <property type="molecule type" value="Genomic_DNA"/>
</dbReference>
<proteinExistence type="predicted"/>
<feature type="transmembrane region" description="Helical" evidence="1">
    <location>
        <begin position="51"/>
        <end position="75"/>
    </location>
</feature>
<dbReference type="InterPro" id="IPR000326">
    <property type="entry name" value="PAP2/HPO"/>
</dbReference>
<dbReference type="Pfam" id="PF01569">
    <property type="entry name" value="PAP2"/>
    <property type="match status" value="1"/>
</dbReference>
<evidence type="ECO:0000313" key="3">
    <source>
        <dbReference type="EMBL" id="KTD16226.1"/>
    </source>
</evidence>
<dbReference type="RefSeq" id="WP_058470098.1">
    <property type="nucleotide sequence ID" value="NZ_CAAAIC010000004.1"/>
</dbReference>
<feature type="domain" description="Phosphatidic acid phosphatase type 2/haloperoxidase" evidence="2">
    <location>
        <begin position="87"/>
        <end position="205"/>
    </location>
</feature>
<dbReference type="AlphaFoldDB" id="A0A0W0V7V5"/>
<name>A0A0W0V7V5_9GAMM</name>
<feature type="transmembrane region" description="Helical" evidence="1">
    <location>
        <begin position="192"/>
        <end position="213"/>
    </location>
</feature>
<dbReference type="SMART" id="SM00014">
    <property type="entry name" value="acidPPc"/>
    <property type="match status" value="1"/>
</dbReference>
<dbReference type="Proteomes" id="UP000055035">
    <property type="component" value="Unassembled WGS sequence"/>
</dbReference>
<dbReference type="STRING" id="456.Ljor_0532"/>
<keyword evidence="1" id="KW-0472">Membrane</keyword>
<dbReference type="Gene3D" id="1.20.144.10">
    <property type="entry name" value="Phosphatidic acid phosphatase type 2/haloperoxidase"/>
    <property type="match status" value="1"/>
</dbReference>
<feature type="transmembrane region" description="Helical" evidence="1">
    <location>
        <begin position="167"/>
        <end position="186"/>
    </location>
</feature>
<feature type="transmembrane region" description="Helical" evidence="1">
    <location>
        <begin position="141"/>
        <end position="160"/>
    </location>
</feature>